<dbReference type="AlphaFoldDB" id="A0A840CRF0"/>
<feature type="domain" description="SusD-like N-terminal" evidence="8">
    <location>
        <begin position="25"/>
        <end position="210"/>
    </location>
</feature>
<dbReference type="InterPro" id="IPR033985">
    <property type="entry name" value="SusD-like_N"/>
</dbReference>
<dbReference type="PROSITE" id="PS51257">
    <property type="entry name" value="PROKAR_LIPOPROTEIN"/>
    <property type="match status" value="1"/>
</dbReference>
<protein>
    <recommendedName>
        <fullName evidence="11">RagB/SusD family nutrient uptake outer membrane protein</fullName>
    </recommendedName>
</protein>
<dbReference type="RefSeq" id="WP_148298220.1">
    <property type="nucleotide sequence ID" value="NZ_JACIER010000001.1"/>
</dbReference>
<comment type="similarity">
    <text evidence="2">Belongs to the SusD family.</text>
</comment>
<evidence type="ECO:0000259" key="7">
    <source>
        <dbReference type="Pfam" id="PF07980"/>
    </source>
</evidence>
<proteinExistence type="inferred from homology"/>
<comment type="caution">
    <text evidence="9">The sequence shown here is derived from an EMBL/GenBank/DDBJ whole genome shotgun (WGS) entry which is preliminary data.</text>
</comment>
<evidence type="ECO:0000256" key="3">
    <source>
        <dbReference type="ARBA" id="ARBA00022729"/>
    </source>
</evidence>
<name>A0A840CRF0_9BACE</name>
<reference evidence="9" key="1">
    <citation type="submission" date="2020-08" db="EMBL/GenBank/DDBJ databases">
        <title>Genomic Encyclopedia of Type Strains, Phase IV (KMG-IV): sequencing the most valuable type-strain genomes for metagenomic binning, comparative biology and taxonomic classification.</title>
        <authorList>
            <person name="Goeker M."/>
        </authorList>
    </citation>
    <scope>NUCLEOTIDE SEQUENCE [LARGE SCALE GENOMIC DNA]</scope>
    <source>
        <strain evidence="9">DSM 105720</strain>
    </source>
</reference>
<evidence type="ECO:0000313" key="10">
    <source>
        <dbReference type="Proteomes" id="UP000560658"/>
    </source>
</evidence>
<evidence type="ECO:0000256" key="6">
    <source>
        <dbReference type="SAM" id="SignalP"/>
    </source>
</evidence>
<organism evidence="9 10">
    <name type="scientific">Bacteroides reticulotermitis</name>
    <dbReference type="NCBI Taxonomy" id="1133319"/>
    <lineage>
        <taxon>Bacteria</taxon>
        <taxon>Pseudomonadati</taxon>
        <taxon>Bacteroidota</taxon>
        <taxon>Bacteroidia</taxon>
        <taxon>Bacteroidales</taxon>
        <taxon>Bacteroidaceae</taxon>
        <taxon>Bacteroides</taxon>
    </lineage>
</organism>
<dbReference type="Pfam" id="PF14322">
    <property type="entry name" value="SusD-like_3"/>
    <property type="match status" value="1"/>
</dbReference>
<keyword evidence="5" id="KW-0998">Cell outer membrane</keyword>
<dbReference type="Gene3D" id="1.25.40.390">
    <property type="match status" value="1"/>
</dbReference>
<comment type="subcellular location">
    <subcellularLocation>
        <location evidence="1">Cell outer membrane</location>
    </subcellularLocation>
</comment>
<keyword evidence="4" id="KW-0472">Membrane</keyword>
<evidence type="ECO:0000256" key="5">
    <source>
        <dbReference type="ARBA" id="ARBA00023237"/>
    </source>
</evidence>
<keyword evidence="10" id="KW-1185">Reference proteome</keyword>
<keyword evidence="3 6" id="KW-0732">Signal</keyword>
<dbReference type="InterPro" id="IPR012944">
    <property type="entry name" value="SusD_RagB_dom"/>
</dbReference>
<dbReference type="Proteomes" id="UP000560658">
    <property type="component" value="Unassembled WGS sequence"/>
</dbReference>
<feature type="domain" description="RagB/SusD" evidence="7">
    <location>
        <begin position="320"/>
        <end position="448"/>
    </location>
</feature>
<accession>A0A840CRF0</accession>
<evidence type="ECO:0000256" key="1">
    <source>
        <dbReference type="ARBA" id="ARBA00004442"/>
    </source>
</evidence>
<evidence type="ECO:0000256" key="4">
    <source>
        <dbReference type="ARBA" id="ARBA00023136"/>
    </source>
</evidence>
<dbReference type="InterPro" id="IPR011990">
    <property type="entry name" value="TPR-like_helical_dom_sf"/>
</dbReference>
<dbReference type="GO" id="GO:0009279">
    <property type="term" value="C:cell outer membrane"/>
    <property type="evidence" value="ECO:0007669"/>
    <property type="project" value="UniProtKB-SubCell"/>
</dbReference>
<dbReference type="SUPFAM" id="SSF48452">
    <property type="entry name" value="TPR-like"/>
    <property type="match status" value="1"/>
</dbReference>
<evidence type="ECO:0000256" key="2">
    <source>
        <dbReference type="ARBA" id="ARBA00006275"/>
    </source>
</evidence>
<sequence length="484" mass="55317">MMKRINHIIACCLLVPAALLTSCNDWLDVQPRSQVEDNKLFESESGFKEALAGVYSSMVSEKTYTKEMLYGTIGILGQEWDQFSSTAYADMNDYNYSSTQSVLQISNIWATSYNSIANANNIINKIDEKKNLFGTDNFNIIKGESYALRAFLHFDLLRCFGVSYEQNADMPAIPYCTELTYRVFPQLTVKAVADKIEKDLLEAEALLKSDPIYTGRKITEIDDNGYLMNRRVHLNYYAVKGLQARLYMWMHAYEKAALCAQAVIKSNVFAWTTGDDLAKGYDYACAPEQLFALNVLTLSTLADTYFSEDNNTDSYSLNVNSLTEYYDNNTDDYRYLYQFASGTKGEYVDYRYLTKFNTPNVKKDLSEDPASFYMNKIPLIRLGEMYLILSECQYRANGSGLEALNKLRVARNLLALPNDPADFYLELIREYRRELIGEGQLFFLYKRLNRASVIGTDADMIGEKAYTFPIPISETDASQRENNR</sequence>
<gene>
    <name evidence="9" type="ORF">GGR06_000346</name>
</gene>
<feature type="chain" id="PRO_5032645316" description="RagB/SusD family nutrient uptake outer membrane protein" evidence="6">
    <location>
        <begin position="28"/>
        <end position="484"/>
    </location>
</feature>
<evidence type="ECO:0000259" key="8">
    <source>
        <dbReference type="Pfam" id="PF14322"/>
    </source>
</evidence>
<evidence type="ECO:0000313" key="9">
    <source>
        <dbReference type="EMBL" id="MBB4042587.1"/>
    </source>
</evidence>
<evidence type="ECO:0008006" key="11">
    <source>
        <dbReference type="Google" id="ProtNLM"/>
    </source>
</evidence>
<dbReference type="Pfam" id="PF07980">
    <property type="entry name" value="SusD_RagB"/>
    <property type="match status" value="1"/>
</dbReference>
<dbReference type="EMBL" id="JACIER010000001">
    <property type="protein sequence ID" value="MBB4042587.1"/>
    <property type="molecule type" value="Genomic_DNA"/>
</dbReference>
<feature type="signal peptide" evidence="6">
    <location>
        <begin position="1"/>
        <end position="27"/>
    </location>
</feature>